<dbReference type="Proteomes" id="UP000322699">
    <property type="component" value="Unassembled WGS sequence"/>
</dbReference>
<feature type="domain" description="Thioredoxin-like fold" evidence="4">
    <location>
        <begin position="39"/>
        <end position="115"/>
    </location>
</feature>
<name>A0A5B1CJC7_9BACT</name>
<comment type="caution">
    <text evidence="5">The sequence shown here is derived from an EMBL/GenBank/DDBJ whole genome shotgun (WGS) entry which is preliminary data.</text>
</comment>
<feature type="region of interest" description="Disordered" evidence="2">
    <location>
        <begin position="140"/>
        <end position="196"/>
    </location>
</feature>
<keyword evidence="5" id="KW-0560">Oxidoreductase</keyword>
<evidence type="ECO:0000313" key="6">
    <source>
        <dbReference type="Proteomes" id="UP000322699"/>
    </source>
</evidence>
<organism evidence="5 6">
    <name type="scientific">Rubripirellula obstinata</name>
    <dbReference type="NCBI Taxonomy" id="406547"/>
    <lineage>
        <taxon>Bacteria</taxon>
        <taxon>Pseudomonadati</taxon>
        <taxon>Planctomycetota</taxon>
        <taxon>Planctomycetia</taxon>
        <taxon>Pirellulales</taxon>
        <taxon>Pirellulaceae</taxon>
        <taxon>Rubripirellula</taxon>
    </lineage>
</organism>
<evidence type="ECO:0000256" key="2">
    <source>
        <dbReference type="SAM" id="MobiDB-lite"/>
    </source>
</evidence>
<sequence length="390" mass="41593" precursor="true">MRTAITCLITTAVLLCGTANLAQAEIAWESSLRKAHSRASQENKLILLHFIRDNCVYCDKLEAGAFQAPEVEGAISKNFVPLKINVSDSKGNKKLAEMFKVDRFPMDVVVTTDGAALAHGVSPQQPARYAGMLASTLAPNAPALNRNPAGPGPSAPEQQIAAAPQRSAPQRSTTPTNTVPGYAAAPKAPAAQPATQPAPVAAAPVAATPAPAAAVAATQSRPVAQNKLVSARTNQANAGMTLSMPEQVTDTPPAAVAEKTTGQEPKLAMDGFCAVSVVNEARWIEGRPEFGVVHLGKLYLFANDQAMKTFLADPMPYTPVLNEIDVVRFFEERVIVPGKREWAMQDPSNKRMFFFADKAAMQHFENEYARYVDAAIAVMDKAVKESNPGS</sequence>
<dbReference type="OrthoDB" id="244344at2"/>
<evidence type="ECO:0000259" key="4">
    <source>
        <dbReference type="Pfam" id="PF13098"/>
    </source>
</evidence>
<feature type="compositionally biased region" description="Polar residues" evidence="2">
    <location>
        <begin position="167"/>
        <end position="179"/>
    </location>
</feature>
<dbReference type="SUPFAM" id="SSF52833">
    <property type="entry name" value="Thioredoxin-like"/>
    <property type="match status" value="1"/>
</dbReference>
<dbReference type="AlphaFoldDB" id="A0A5B1CJC7"/>
<feature type="chain" id="PRO_5022986228" evidence="3">
    <location>
        <begin position="25"/>
        <end position="390"/>
    </location>
</feature>
<dbReference type="PANTHER" id="PTHR15337:SF11">
    <property type="entry name" value="THIOREDOXIN DOMAIN-CONTAINING PROTEIN"/>
    <property type="match status" value="1"/>
</dbReference>
<dbReference type="Gene3D" id="3.40.30.10">
    <property type="entry name" value="Glutaredoxin"/>
    <property type="match status" value="1"/>
</dbReference>
<keyword evidence="6" id="KW-1185">Reference proteome</keyword>
<dbReference type="InterPro" id="IPR036249">
    <property type="entry name" value="Thioredoxin-like_sf"/>
</dbReference>
<evidence type="ECO:0000256" key="3">
    <source>
        <dbReference type="SAM" id="SignalP"/>
    </source>
</evidence>
<dbReference type="RefSeq" id="WP_068265763.1">
    <property type="nucleotide sequence ID" value="NZ_LWSK01000097.1"/>
</dbReference>
<proteinExistence type="predicted"/>
<dbReference type="EC" id="1.8.1.8" evidence="5"/>
<accession>A0A5B1CJC7</accession>
<keyword evidence="1 3" id="KW-0732">Signal</keyword>
<evidence type="ECO:0000313" key="5">
    <source>
        <dbReference type="EMBL" id="KAA1259563.1"/>
    </source>
</evidence>
<dbReference type="PANTHER" id="PTHR15337">
    <property type="entry name" value="ANTERIOR GRADIENT PROTEIN-RELATED"/>
    <property type="match status" value="1"/>
</dbReference>
<dbReference type="Pfam" id="PF13098">
    <property type="entry name" value="Thioredoxin_2"/>
    <property type="match status" value="1"/>
</dbReference>
<dbReference type="EMBL" id="VRLW01000001">
    <property type="protein sequence ID" value="KAA1259563.1"/>
    <property type="molecule type" value="Genomic_DNA"/>
</dbReference>
<reference evidence="5 6" key="1">
    <citation type="submission" date="2019-08" db="EMBL/GenBank/DDBJ databases">
        <title>Deep-cultivation of Planctomycetes and their phenomic and genomic characterization uncovers novel biology.</title>
        <authorList>
            <person name="Wiegand S."/>
            <person name="Jogler M."/>
            <person name="Boedeker C."/>
            <person name="Pinto D."/>
            <person name="Vollmers J."/>
            <person name="Rivas-Marin E."/>
            <person name="Kohn T."/>
            <person name="Peeters S.H."/>
            <person name="Heuer A."/>
            <person name="Rast P."/>
            <person name="Oberbeckmann S."/>
            <person name="Bunk B."/>
            <person name="Jeske O."/>
            <person name="Meyerdierks A."/>
            <person name="Storesund J.E."/>
            <person name="Kallscheuer N."/>
            <person name="Luecker S."/>
            <person name="Lage O.M."/>
            <person name="Pohl T."/>
            <person name="Merkel B.J."/>
            <person name="Hornburger P."/>
            <person name="Mueller R.-W."/>
            <person name="Bruemmer F."/>
            <person name="Labrenz M."/>
            <person name="Spormann A.M."/>
            <person name="Op Den Camp H."/>
            <person name="Overmann J."/>
            <person name="Amann R."/>
            <person name="Jetten M.S.M."/>
            <person name="Mascher T."/>
            <person name="Medema M.H."/>
            <person name="Devos D.P."/>
            <person name="Kaster A.-K."/>
            <person name="Ovreas L."/>
            <person name="Rohde M."/>
            <person name="Galperin M.Y."/>
            <person name="Jogler C."/>
        </authorList>
    </citation>
    <scope>NUCLEOTIDE SEQUENCE [LARGE SCALE GENOMIC DNA]</scope>
    <source>
        <strain evidence="5 6">LF1</strain>
    </source>
</reference>
<dbReference type="InterPro" id="IPR051099">
    <property type="entry name" value="AGR/TXD"/>
</dbReference>
<feature type="signal peptide" evidence="3">
    <location>
        <begin position="1"/>
        <end position="24"/>
    </location>
</feature>
<evidence type="ECO:0000256" key="1">
    <source>
        <dbReference type="ARBA" id="ARBA00022729"/>
    </source>
</evidence>
<gene>
    <name evidence="5" type="primary">dsbD_2</name>
    <name evidence="5" type="ORF">LF1_20970</name>
</gene>
<feature type="compositionally biased region" description="Low complexity" evidence="2">
    <location>
        <begin position="140"/>
        <end position="149"/>
    </location>
</feature>
<protein>
    <submittedName>
        <fullName evidence="5">Thiol:disulfide interchange protein DsbD</fullName>
        <ecNumber evidence="5">1.8.1.8</ecNumber>
    </submittedName>
</protein>
<feature type="compositionally biased region" description="Low complexity" evidence="2">
    <location>
        <begin position="183"/>
        <end position="196"/>
    </location>
</feature>
<dbReference type="InterPro" id="IPR012336">
    <property type="entry name" value="Thioredoxin-like_fold"/>
</dbReference>
<dbReference type="GO" id="GO:0047134">
    <property type="term" value="F:protein-disulfide reductase [NAD(P)H] activity"/>
    <property type="evidence" value="ECO:0007669"/>
    <property type="project" value="UniProtKB-EC"/>
</dbReference>